<evidence type="ECO:0000256" key="1">
    <source>
        <dbReference type="ARBA" id="ARBA00022737"/>
    </source>
</evidence>
<organism evidence="6 7">
    <name type="scientific">Deferribacter desulfuricans (strain DSM 14783 / JCM 11476 / NBRC 101012 / SSM1)</name>
    <dbReference type="NCBI Taxonomy" id="639282"/>
    <lineage>
        <taxon>Bacteria</taxon>
        <taxon>Pseudomonadati</taxon>
        <taxon>Deferribacterota</taxon>
        <taxon>Deferribacteres</taxon>
        <taxon>Deferribacterales</taxon>
        <taxon>Deferribacteraceae</taxon>
        <taxon>Deferribacter</taxon>
    </lineage>
</organism>
<dbReference type="SMART" id="SM00138">
    <property type="entry name" value="MeTrc"/>
    <property type="match status" value="1"/>
</dbReference>
<evidence type="ECO:0000313" key="6">
    <source>
        <dbReference type="EMBL" id="BAI80182.1"/>
    </source>
</evidence>
<dbReference type="RefSeq" id="WP_013007430.1">
    <property type="nucleotide sequence ID" value="NC_013939.1"/>
</dbReference>
<feature type="coiled-coil region" evidence="4">
    <location>
        <begin position="284"/>
        <end position="320"/>
    </location>
</feature>
<dbReference type="GO" id="GO:0008757">
    <property type="term" value="F:S-adenosylmethionine-dependent methyltransferase activity"/>
    <property type="evidence" value="ECO:0007669"/>
    <property type="project" value="InterPro"/>
</dbReference>
<dbReference type="HOGENOM" id="CLU_025854_4_1_0"/>
<dbReference type="PANTHER" id="PTHR24422">
    <property type="entry name" value="CHEMOTAXIS PROTEIN METHYLTRANSFERASE"/>
    <property type="match status" value="1"/>
</dbReference>
<dbReference type="Pfam" id="PF07719">
    <property type="entry name" value="TPR_2"/>
    <property type="match status" value="1"/>
</dbReference>
<dbReference type="InterPro" id="IPR019734">
    <property type="entry name" value="TPR_rpt"/>
</dbReference>
<dbReference type="InterPro" id="IPR029063">
    <property type="entry name" value="SAM-dependent_MTases_sf"/>
</dbReference>
<dbReference type="InterPro" id="IPR011990">
    <property type="entry name" value="TPR-like_helical_dom_sf"/>
</dbReference>
<dbReference type="PANTHER" id="PTHR24422:SF10">
    <property type="entry name" value="CHEMOTAXIS PROTEIN METHYLTRANSFERASE 2"/>
    <property type="match status" value="1"/>
</dbReference>
<reference evidence="6 7" key="1">
    <citation type="journal article" date="2010" name="DNA Res.">
        <title>Bacterial lifestyle in a deep-sea hydrothermal vent chimney revealed by the genome sequence of the thermophilic bacterium Deferribacter desulfuricans SSM1.</title>
        <authorList>
            <person name="Takaki Y."/>
            <person name="Shimamura S."/>
            <person name="Nakagawa S."/>
            <person name="Fukuhara Y."/>
            <person name="Horikawa H."/>
            <person name="Ankai A."/>
            <person name="Harada T."/>
            <person name="Hosoyama A."/>
            <person name="Oguchi A."/>
            <person name="Fukui S."/>
            <person name="Fujita N."/>
            <person name="Takami H."/>
            <person name="Takai K."/>
        </authorList>
    </citation>
    <scope>NUCLEOTIDE SEQUENCE [LARGE SCALE GENOMIC DNA]</scope>
    <source>
        <strain evidence="7">DSM 14783 / JCM 11476 / NBRC 101012 / SSM1</strain>
    </source>
</reference>
<name>D3PC59_DEFDS</name>
<dbReference type="SUPFAM" id="SSF53335">
    <property type="entry name" value="S-adenosyl-L-methionine-dependent methyltransferases"/>
    <property type="match status" value="1"/>
</dbReference>
<dbReference type="InterPro" id="IPR022642">
    <property type="entry name" value="CheR_C"/>
</dbReference>
<dbReference type="Gene3D" id="1.25.40.10">
    <property type="entry name" value="Tetratricopeptide repeat domain"/>
    <property type="match status" value="1"/>
</dbReference>
<keyword evidence="4" id="KW-0175">Coiled coil</keyword>
<dbReference type="SUPFAM" id="SSF81901">
    <property type="entry name" value="HCP-like"/>
    <property type="match status" value="1"/>
</dbReference>
<evidence type="ECO:0000256" key="2">
    <source>
        <dbReference type="ARBA" id="ARBA00022803"/>
    </source>
</evidence>
<dbReference type="Proteomes" id="UP000001520">
    <property type="component" value="Chromosome"/>
</dbReference>
<dbReference type="eggNOG" id="COG1352">
    <property type="taxonomic scope" value="Bacteria"/>
</dbReference>
<dbReference type="eggNOG" id="COG3071">
    <property type="taxonomic scope" value="Bacteria"/>
</dbReference>
<accession>D3PC59</accession>
<keyword evidence="1" id="KW-0677">Repeat</keyword>
<keyword evidence="7" id="KW-1185">Reference proteome</keyword>
<dbReference type="PRINTS" id="PR00996">
    <property type="entry name" value="CHERMTFRASE"/>
</dbReference>
<dbReference type="PROSITE" id="PS50005">
    <property type="entry name" value="TPR"/>
    <property type="match status" value="1"/>
</dbReference>
<dbReference type="InterPro" id="IPR050903">
    <property type="entry name" value="Bact_Chemotaxis_MeTrfase"/>
</dbReference>
<evidence type="ECO:0000256" key="3">
    <source>
        <dbReference type="PROSITE-ProRule" id="PRU00339"/>
    </source>
</evidence>
<dbReference type="KEGG" id="ddf:DEFDS_0702"/>
<dbReference type="Pfam" id="PF01739">
    <property type="entry name" value="CheR"/>
    <property type="match status" value="1"/>
</dbReference>
<evidence type="ECO:0000256" key="4">
    <source>
        <dbReference type="SAM" id="Coils"/>
    </source>
</evidence>
<feature type="domain" description="CheR-type methyltransferase" evidence="5">
    <location>
        <begin position="1"/>
        <end position="239"/>
    </location>
</feature>
<dbReference type="EMBL" id="AP011529">
    <property type="protein sequence ID" value="BAI80182.1"/>
    <property type="molecule type" value="Genomic_DNA"/>
</dbReference>
<protein>
    <recommendedName>
        <fullName evidence="5">CheR-type methyltransferase domain-containing protein</fullName>
    </recommendedName>
</protein>
<evidence type="ECO:0000313" key="7">
    <source>
        <dbReference type="Proteomes" id="UP000001520"/>
    </source>
</evidence>
<dbReference type="STRING" id="639282.DEFDS_0702"/>
<dbReference type="OrthoDB" id="9816309at2"/>
<dbReference type="InterPro" id="IPR000780">
    <property type="entry name" value="CheR_MeTrfase"/>
</dbReference>
<keyword evidence="2 3" id="KW-0802">TPR repeat</keyword>
<dbReference type="Gene3D" id="3.40.50.150">
    <property type="entry name" value="Vaccinia Virus protein VP39"/>
    <property type="match status" value="1"/>
</dbReference>
<gene>
    <name evidence="6" type="ordered locus">DEFDS_0702</name>
</gene>
<dbReference type="AlphaFoldDB" id="D3PC59"/>
<dbReference type="InterPro" id="IPR013105">
    <property type="entry name" value="TPR_2"/>
</dbReference>
<dbReference type="PROSITE" id="PS50123">
    <property type="entry name" value="CHER"/>
    <property type="match status" value="1"/>
</dbReference>
<sequence length="441" mass="52430">MNSENFNMLCEKIEKTSGFRVYGLYEDNLKNIVSNYAKQMMLNPEEIIDLAISDSKILDKIIEALLINETYFFRHEFQFDMIRKHILPDIKKSKEAIRIWSAGCSNGCEPYSVAILIDKYFSELRDNVSIIGTDLSSHAIEIARRGIYSKWHVRNLDKSYLSKYFILDDNKFILKEDIRDLVRFKKHNLLKDDYFLNCDIVFCRNVLIYFNEQNIKYVVERFIDESLSENGYLFLAPGEFHFLNQLGYKTIFIENNIVFKKGNYQDTQYSIKRDRTKLPITDKKERYLREIKSLELLNNKEEAINLIENVQAKNEEFDKELLIEEIILYLNNDDLFIIEKKLREYRDYLSDDEFYFIKGLVCYKEKNYDKAVDYLRKAALLNDNFVYNLFLAFALVSKNDLKNAKYFFNMALTLVEKESSFESLVDREVAKKIIVKYLNIL</sequence>
<proteinExistence type="predicted"/>
<evidence type="ECO:0000259" key="5">
    <source>
        <dbReference type="PROSITE" id="PS50123"/>
    </source>
</evidence>
<feature type="repeat" description="TPR" evidence="3">
    <location>
        <begin position="352"/>
        <end position="385"/>
    </location>
</feature>